<geneLocation type="mitochondrion" evidence="3"/>
<dbReference type="PANTHER" id="PTHR43241">
    <property type="entry name" value="FLAVIN REDUCTASE DOMAIN PROTEIN"/>
    <property type="match status" value="1"/>
</dbReference>
<reference evidence="3 5" key="2">
    <citation type="submission" date="2018-03" db="EMBL/GenBank/DDBJ databases">
        <authorList>
            <person name="Fogelqvist J."/>
        </authorList>
    </citation>
    <scope>NUCLEOTIDE SEQUENCE [LARGE SCALE GENOMIC DNA]</scope>
</reference>
<reference evidence="2 4" key="1">
    <citation type="submission" date="2015-02" db="EMBL/GenBank/DDBJ databases">
        <authorList>
            <person name="Chooi Y.-H."/>
        </authorList>
    </citation>
    <scope>NUCLEOTIDE SEQUENCE [LARGE SCALE GENOMIC DNA]</scope>
    <source>
        <strain evidence="2">E3</strain>
    </source>
</reference>
<sequence length="214" mass="24302">MARCVLVWEQQLCSRFLYPNPVVLLSTTDENAGRDNLMTLTWLTPANNKGGFLASIRRSRFSAEMLRANPMFVLNIPCKSLEAKVFAVGSCSGRDCLDKFQDIGLTRCQPGWDEFTTGESTSSRRNSVAKKRNEILCKSRKLSAVAEAIAHLVCVWHRMDTFDRDDDEHDIVFARIVCAFVRPEHWSGKVLLADHDDPYMTFLGSKQFAYVRNT</sequence>
<gene>
    <name evidence="2" type="ORF">PBRA_006157</name>
    <name evidence="3" type="ORF">PLBR_LOCUS3347</name>
</gene>
<evidence type="ECO:0000313" key="3">
    <source>
        <dbReference type="EMBL" id="SPQ96132.1"/>
    </source>
</evidence>
<dbReference type="InterPro" id="IPR012349">
    <property type="entry name" value="Split_barrel_FMN-bd"/>
</dbReference>
<dbReference type="PANTHER" id="PTHR43241:SF1">
    <property type="entry name" value="FLAVIN REDUCTASE LIKE DOMAIN-CONTAINING PROTEIN"/>
    <property type="match status" value="1"/>
</dbReference>
<keyword evidence="3" id="KW-0496">Mitochondrion</keyword>
<dbReference type="InterPro" id="IPR002563">
    <property type="entry name" value="Flavin_Rdtase-like_dom"/>
</dbReference>
<dbReference type="GO" id="GO:0010181">
    <property type="term" value="F:FMN binding"/>
    <property type="evidence" value="ECO:0007669"/>
    <property type="project" value="InterPro"/>
</dbReference>
<dbReference type="SUPFAM" id="SSF50475">
    <property type="entry name" value="FMN-binding split barrel"/>
    <property type="match status" value="1"/>
</dbReference>
<name>A0A0G4IRP2_PLABS</name>
<evidence type="ECO:0000313" key="2">
    <source>
        <dbReference type="EMBL" id="CEO98043.1"/>
    </source>
</evidence>
<dbReference type="Gene3D" id="2.30.110.10">
    <property type="entry name" value="Electron Transport, Fmn-binding Protein, Chain A"/>
    <property type="match status" value="1"/>
</dbReference>
<keyword evidence="4" id="KW-1185">Reference proteome</keyword>
<evidence type="ECO:0000259" key="1">
    <source>
        <dbReference type="Pfam" id="PF01613"/>
    </source>
</evidence>
<dbReference type="Pfam" id="PF01613">
    <property type="entry name" value="Flavin_Reduct"/>
    <property type="match status" value="1"/>
</dbReference>
<dbReference type="Proteomes" id="UP000290189">
    <property type="component" value="Unassembled WGS sequence"/>
</dbReference>
<proteinExistence type="predicted"/>
<dbReference type="OrthoDB" id="2145000at2759"/>
<dbReference type="EMBL" id="OVEO01000005">
    <property type="protein sequence ID" value="SPQ96132.1"/>
    <property type="molecule type" value="Genomic_DNA"/>
</dbReference>
<evidence type="ECO:0000313" key="4">
    <source>
        <dbReference type="Proteomes" id="UP000039324"/>
    </source>
</evidence>
<evidence type="ECO:0000313" key="5">
    <source>
        <dbReference type="Proteomes" id="UP000290189"/>
    </source>
</evidence>
<dbReference type="AlphaFoldDB" id="A0A0G4IRP2"/>
<dbReference type="EMBL" id="CDSF01000082">
    <property type="protein sequence ID" value="CEO98043.1"/>
    <property type="molecule type" value="Genomic_DNA"/>
</dbReference>
<protein>
    <recommendedName>
        <fullName evidence="1">Flavin reductase like domain-containing protein</fullName>
    </recommendedName>
</protein>
<accession>A0A0G4IRP2</accession>
<organism evidence="2 4">
    <name type="scientific">Plasmodiophora brassicae</name>
    <name type="common">Clubroot disease agent</name>
    <dbReference type="NCBI Taxonomy" id="37360"/>
    <lineage>
        <taxon>Eukaryota</taxon>
        <taxon>Sar</taxon>
        <taxon>Rhizaria</taxon>
        <taxon>Endomyxa</taxon>
        <taxon>Phytomyxea</taxon>
        <taxon>Plasmodiophorida</taxon>
        <taxon>Plasmodiophoridae</taxon>
        <taxon>Plasmodiophora</taxon>
    </lineage>
</organism>
<dbReference type="OMA" id="NVPVRGM"/>
<dbReference type="InterPro" id="IPR053310">
    <property type="entry name" value="Flavoredoxin-like"/>
</dbReference>
<feature type="domain" description="Flavin reductase like" evidence="1">
    <location>
        <begin position="18"/>
        <end position="184"/>
    </location>
</feature>
<dbReference type="Proteomes" id="UP000039324">
    <property type="component" value="Unassembled WGS sequence"/>
</dbReference>